<dbReference type="InterPro" id="IPR002881">
    <property type="entry name" value="DUF58"/>
</dbReference>
<organism evidence="2 3">
    <name type="scientific">Planctomyces bekefii</name>
    <dbReference type="NCBI Taxonomy" id="1653850"/>
    <lineage>
        <taxon>Bacteria</taxon>
        <taxon>Pseudomonadati</taxon>
        <taxon>Planctomycetota</taxon>
        <taxon>Planctomycetia</taxon>
        <taxon>Planctomycetales</taxon>
        <taxon>Planctomycetaceae</taxon>
        <taxon>Planctomyces</taxon>
    </lineage>
</organism>
<sequence>MVINKELVALIKKMQIKTDRLASEILAGEYRSAFRGRGLNFESVREYQIGDDIRFLDWKITAKMQEPYIRQYKEERQLSIVLIIDLSASTFFGTQKFNKKEMAVELASVLASLAIKNNDKVGLMLVTDKIEAYIPPKQGKAQVFKLIRDLLRYTPSSPKTNLKAVLQEASRRIPPRSVVFLISDFINFDNEIDYIAPLKILRNTQDLITVSIRDPREFSLPNIGFIEIVDPESERKTLLNLNKKSVRNKFLEKQKNQQDQTRAMFKSLGIDFLDLYTHKPYIKDLLELF</sequence>
<evidence type="ECO:0000313" key="3">
    <source>
        <dbReference type="Proteomes" id="UP000321083"/>
    </source>
</evidence>
<dbReference type="InterPro" id="IPR036465">
    <property type="entry name" value="vWFA_dom_sf"/>
</dbReference>
<proteinExistence type="predicted"/>
<dbReference type="Pfam" id="PF01882">
    <property type="entry name" value="DUF58"/>
    <property type="match status" value="1"/>
</dbReference>
<evidence type="ECO:0000259" key="1">
    <source>
        <dbReference type="SMART" id="SM00327"/>
    </source>
</evidence>
<dbReference type="SUPFAM" id="SSF53300">
    <property type="entry name" value="vWA-like"/>
    <property type="match status" value="1"/>
</dbReference>
<dbReference type="PANTHER" id="PTHR33608">
    <property type="entry name" value="BLL2464 PROTEIN"/>
    <property type="match status" value="1"/>
</dbReference>
<feature type="non-terminal residue" evidence="2">
    <location>
        <position position="289"/>
    </location>
</feature>
<keyword evidence="3" id="KW-1185">Reference proteome</keyword>
<dbReference type="InterPro" id="IPR002035">
    <property type="entry name" value="VWF_A"/>
</dbReference>
<reference evidence="2 3" key="2">
    <citation type="submission" date="2019-08" db="EMBL/GenBank/DDBJ databases">
        <authorList>
            <person name="Henke P."/>
        </authorList>
    </citation>
    <scope>NUCLEOTIDE SEQUENCE [LARGE SCALE GENOMIC DNA]</scope>
    <source>
        <strain evidence="2">Phe10_nw2017</strain>
    </source>
</reference>
<dbReference type="AlphaFoldDB" id="A0A5C6M8R6"/>
<dbReference type="CDD" id="cd00198">
    <property type="entry name" value="vWFA"/>
    <property type="match status" value="1"/>
</dbReference>
<name>A0A5C6M8R6_9PLAN</name>
<gene>
    <name evidence="2" type="ORF">E3A20_14450</name>
</gene>
<feature type="domain" description="VWFA" evidence="1">
    <location>
        <begin position="77"/>
        <end position="243"/>
    </location>
</feature>
<dbReference type="EMBL" id="SRHE01000279">
    <property type="protein sequence ID" value="TWW09424.1"/>
    <property type="molecule type" value="Genomic_DNA"/>
</dbReference>
<dbReference type="SMART" id="SM00327">
    <property type="entry name" value="VWA"/>
    <property type="match status" value="1"/>
</dbReference>
<protein>
    <recommendedName>
        <fullName evidence="1">VWFA domain-containing protein</fullName>
    </recommendedName>
</protein>
<evidence type="ECO:0000313" key="2">
    <source>
        <dbReference type="EMBL" id="TWW09424.1"/>
    </source>
</evidence>
<dbReference type="PANTHER" id="PTHR33608:SF6">
    <property type="entry name" value="BLL2464 PROTEIN"/>
    <property type="match status" value="1"/>
</dbReference>
<dbReference type="Gene3D" id="3.40.50.410">
    <property type="entry name" value="von Willebrand factor, type A domain"/>
    <property type="match status" value="1"/>
</dbReference>
<accession>A0A5C6M8R6</accession>
<comment type="caution">
    <text evidence="2">The sequence shown here is derived from an EMBL/GenBank/DDBJ whole genome shotgun (WGS) entry which is preliminary data.</text>
</comment>
<reference evidence="2 3" key="1">
    <citation type="submission" date="2019-08" db="EMBL/GenBank/DDBJ databases">
        <title>100 year-old enigma solved: identification of Planctomyces bekefii, the type genus and species of the phylum Planctomycetes.</title>
        <authorList>
            <person name="Svetlana D.N."/>
            <person name="Overmann J."/>
        </authorList>
    </citation>
    <scope>NUCLEOTIDE SEQUENCE [LARGE SCALE GENOMIC DNA]</scope>
    <source>
        <strain evidence="2">Phe10_nw2017</strain>
    </source>
</reference>
<dbReference type="Proteomes" id="UP000321083">
    <property type="component" value="Unassembled WGS sequence"/>
</dbReference>